<organism evidence="1 2">
    <name type="scientific">Bacillus phage Kirov</name>
    <dbReference type="NCBI Taxonomy" id="2783539"/>
    <lineage>
        <taxon>Viruses</taxon>
        <taxon>Duplodnaviria</taxon>
        <taxon>Heunggongvirae</taxon>
        <taxon>Uroviricota</taxon>
        <taxon>Caudoviricetes</taxon>
        <taxon>Andregratiavirinae</taxon>
        <taxon>Kirovvirus</taxon>
        <taxon>Kirovvirus kirov</taxon>
    </lineage>
</organism>
<evidence type="ECO:0000313" key="2">
    <source>
        <dbReference type="Proteomes" id="UP000594029"/>
    </source>
</evidence>
<dbReference type="PROSITE" id="PS51257">
    <property type="entry name" value="PROKAR_LIPOPROTEIN"/>
    <property type="match status" value="1"/>
</dbReference>
<name>A0A7S6RB85_9CAUD</name>
<accession>A0A7S6RB85</accession>
<dbReference type="Proteomes" id="UP000594029">
    <property type="component" value="Segment"/>
</dbReference>
<protein>
    <submittedName>
        <fullName evidence="1">Signal peptide-containing lipoprotein</fullName>
    </submittedName>
</protein>
<dbReference type="EMBL" id="MW084976">
    <property type="protein sequence ID" value="QOV08354.1"/>
    <property type="molecule type" value="Genomic_DNA"/>
</dbReference>
<keyword evidence="2" id="KW-1185">Reference proteome</keyword>
<evidence type="ECO:0000313" key="1">
    <source>
        <dbReference type="EMBL" id="QOV08354.1"/>
    </source>
</evidence>
<proteinExistence type="predicted"/>
<gene>
    <name evidence="1" type="ORF">Kirov_155</name>
</gene>
<keyword evidence="1" id="KW-0449">Lipoprotein</keyword>
<sequence>MRKFGIITLFFALMINIIGGCTPQEEYHNINENVTIADARVSKVDSHQGKFSWYKIWFEKDGKATEFEVDSNLYSDVEKILNTAKMVGKEKEIRFDIVTDGKKIISTTLSSNRK</sequence>
<reference evidence="1 2" key="1">
    <citation type="submission" date="2020-10" db="EMBL/GenBank/DDBJ databases">
        <authorList>
            <person name="Kazantseva O.A."/>
            <person name="Piligrimova E.G."/>
            <person name="Shadrin A.M."/>
        </authorList>
    </citation>
    <scope>NUCLEOTIDE SEQUENCE [LARGE SCALE GENOMIC DNA]</scope>
</reference>